<accession>A0A1E1JA81</accession>
<evidence type="ECO:0000256" key="2">
    <source>
        <dbReference type="SAM" id="SignalP"/>
    </source>
</evidence>
<dbReference type="PANTHER" id="PTHR34144:SF7">
    <property type="entry name" value="EXPORT PROTEIN (CAP59), PUTATIVE (AFU_ORTHOLOGUE AFUA_7G05020)-RELATED"/>
    <property type="match status" value="1"/>
</dbReference>
<reference evidence="3" key="1">
    <citation type="submission" date="2012-08" db="EMBL/GenBank/DDBJ databases">
        <title>Comparative genomics of metastatic and non-metastatic Leishmania guyanensis provides insights into polygenic factors involved in Leishmania RNA virus infection.</title>
        <authorList>
            <person name="Smith D."/>
            <person name="Hertz-Fowler C."/>
            <person name="Martin R."/>
            <person name="Dickens N."/>
            <person name="Fasel N."/>
            <person name="Falquet L."/>
            <person name="Beverley S."/>
            <person name="Zangger H."/>
            <person name="Calderon-Copete S."/>
            <person name="Mottram J."/>
            <person name="Xenarios I."/>
        </authorList>
    </citation>
    <scope>NUCLEOTIDE SEQUENCE</scope>
    <source>
        <strain evidence="3">MHOM/BR/75/M4147/SSU:IR2SAT-LUC</strain>
    </source>
</reference>
<evidence type="ECO:0008006" key="4">
    <source>
        <dbReference type="Google" id="ProtNLM"/>
    </source>
</evidence>
<dbReference type="AlphaFoldDB" id="A0A1E1JA81"/>
<feature type="chain" id="PRO_5009114069" description="Cryptococcal mannosyltransferase 1" evidence="2">
    <location>
        <begin position="28"/>
        <end position="1176"/>
    </location>
</feature>
<protein>
    <recommendedName>
        <fullName evidence="4">Cryptococcal mannosyltransferase 1</fullName>
    </recommendedName>
</protein>
<gene>
    <name evidence="3" type="ORF">BN36_NA75670</name>
</gene>
<dbReference type="InterPro" id="IPR021047">
    <property type="entry name" value="Mannosyltransferase_CMT1"/>
</dbReference>
<keyword evidence="2" id="KW-0732">Signal</keyword>
<name>A0A1E1JA81_LEIGU</name>
<dbReference type="EMBL" id="CALQ01001938">
    <property type="protein sequence ID" value="CCM20085.1"/>
    <property type="molecule type" value="Genomic_DNA"/>
</dbReference>
<evidence type="ECO:0000256" key="1">
    <source>
        <dbReference type="SAM" id="MobiDB-lite"/>
    </source>
</evidence>
<dbReference type="Pfam" id="PF11735">
    <property type="entry name" value="CAP59_mtransfer"/>
    <property type="match status" value="2"/>
</dbReference>
<dbReference type="PANTHER" id="PTHR34144">
    <property type="entry name" value="CHROMOSOME 8, WHOLE GENOME SHOTGUN SEQUENCE"/>
    <property type="match status" value="1"/>
</dbReference>
<feature type="region of interest" description="Disordered" evidence="1">
    <location>
        <begin position="480"/>
        <end position="506"/>
    </location>
</feature>
<feature type="compositionally biased region" description="Low complexity" evidence="1">
    <location>
        <begin position="493"/>
        <end position="506"/>
    </location>
</feature>
<proteinExistence type="predicted"/>
<evidence type="ECO:0000313" key="3">
    <source>
        <dbReference type="EMBL" id="CCM20085.1"/>
    </source>
</evidence>
<organism evidence="3">
    <name type="scientific">Leishmania guyanensis</name>
    <dbReference type="NCBI Taxonomy" id="5670"/>
    <lineage>
        <taxon>Eukaryota</taxon>
        <taxon>Discoba</taxon>
        <taxon>Euglenozoa</taxon>
        <taxon>Kinetoplastea</taxon>
        <taxon>Metakinetoplastina</taxon>
        <taxon>Trypanosomatida</taxon>
        <taxon>Trypanosomatidae</taxon>
        <taxon>Leishmaniinae</taxon>
        <taxon>Leishmania</taxon>
        <taxon>Leishmania guyanensis species complex</taxon>
    </lineage>
</organism>
<sequence length="1176" mass="130769">MHYGNTLRYAALLVLFGLLLLISVLHGNLFDDVENSHAGEMQELRGEAHSMGTLLFTPRVHRRVVPLALDRREFPHVTDTFVAEYINRTVPPQLSDVRDVRTLVSKDFFEQIQFWRRPGSAAAQVSKLVDALAKNERVEARAEALSNRQRKSWKTRHPATSLFSFLAGSHREEDDEVPNDDVVAEDVVKVPYPSSLVLHYHGSSDSSSLAFNDVQLVPYPLVPPPPPHADMIVKPECTGENAENRTAAAEAVAIDCGTDPAVVVTIPKGKRRYAMPHRKTPRRPTHGWDHFYIALNLWKNEEVLPDLTEALIVFLEEEVKPFFDLATSVVVAIYSNISPDRTSELIATLLIPRLHAAGVRNVYATTEGTCLGYVERQPFHERIEWMACIRNKALEPLYEKGMNVFGGSQQQQQEQQADVNGDADGLVVLFFNDILFRPQDITALLESRAEARMAATTRPHGWLSSVMKTKHESAEVADAGIGGKGNLEKRHVSTTSPLPSGATSTTPPTTFDMACGMDFYFTFYDTWITRDRLGKPFKPQMPYSDDRATQEAFYRIFNHEPSGGYAPETSAIPVKCCWNGLAAIRGRFFLPPTPQHRLEFPAQDVAETTVRPSPVTSSMPATAGDAHNATAAAVAPPPDVLLRPSGAIYDRVGDVHDLLNTTTLARYYTRLLTRRLQSECASWSSTRREIAEVTDVPFYEPETCDNSSSFESLLQSVVNHEAWWSSASNADWTRLGLRIENRTVLIANAPGPAHCVDAAVKAEGMGDGESAAPAGLRVEEDSVYYRARHPSVRFRHSFTPSYGATVTGRAPVRDEVCLASECLLICQDVMHAALLQDRRAPIILLNPHVRVAYKLEHFKRVIHHAWFFEHPYVYWAWTLARNIQLWLSFSSSSTQDKSASTDSLRELGSATSAMDDWLHPASVAAASKTVMRTVHEFNLQDGDGRVTATGLIDIPTLTRMDCEFPKPGSIKLAIGALYPFLRQGQLLLAALLLRWLCRQVKENVLVAAPSAGGGAARAYSVEEQWRSVLYYAVWYSPLAQGLRRWASGGALSRIIHPLTSSLPTLLQQLHHLQSHRFAKISYARSRVGAVWHAVCFAVQKLMRLLGRLVCVRWWDGCLSRRRSFANLSAWQSSKVRQPLLRRRRASPAKSNYLSAAVPALVSIDVLGADLAITGGG</sequence>
<feature type="signal peptide" evidence="2">
    <location>
        <begin position="1"/>
        <end position="27"/>
    </location>
</feature>